<accession>A0ABS1JWQ8</accession>
<comment type="caution">
    <text evidence="1">The sequence shown here is derived from an EMBL/GenBank/DDBJ whole genome shotgun (WGS) entry which is preliminary data.</text>
</comment>
<keyword evidence="2" id="KW-1185">Reference proteome</keyword>
<evidence type="ECO:0000313" key="2">
    <source>
        <dbReference type="Proteomes" id="UP000622707"/>
    </source>
</evidence>
<dbReference type="RefSeq" id="WP_201693390.1">
    <property type="nucleotide sequence ID" value="NZ_JAEQND010000022.1"/>
</dbReference>
<dbReference type="EMBL" id="JAEQND010000022">
    <property type="protein sequence ID" value="MBL0428750.1"/>
    <property type="molecule type" value="Genomic_DNA"/>
</dbReference>
<evidence type="ECO:0000313" key="1">
    <source>
        <dbReference type="EMBL" id="MBL0428750.1"/>
    </source>
</evidence>
<organism evidence="1 2">
    <name type="scientific">Ramlibacter alkalitolerans</name>
    <dbReference type="NCBI Taxonomy" id="2039631"/>
    <lineage>
        <taxon>Bacteria</taxon>
        <taxon>Pseudomonadati</taxon>
        <taxon>Pseudomonadota</taxon>
        <taxon>Betaproteobacteria</taxon>
        <taxon>Burkholderiales</taxon>
        <taxon>Comamonadaceae</taxon>
        <taxon>Ramlibacter</taxon>
    </lineage>
</organism>
<sequence length="229" mass="24935">MTRSYWPPAGTLIGIAVLAGVGYGNWKFEGLQDAVLHAFRVTGRASTEVSSLSGTQVMRTPGGLLEVARIKAYERITRTDPKRIGEWLDLGTTVSEIDVAVLFRYHIEMAKEWPITCSRGTCVVRAGRITPTLPPAIYTDEMRKHTSAGWARFNKQSNLAALEKSLTAELAARATSERNVAAATEAGRKTVEEFVRTWVKTSLPSQTGPVSIVVLFPGETNTAKPSGID</sequence>
<dbReference type="Proteomes" id="UP000622707">
    <property type="component" value="Unassembled WGS sequence"/>
</dbReference>
<reference evidence="1 2" key="1">
    <citation type="journal article" date="2017" name="Int. J. Syst. Evol. Microbiol.">
        <title>Ramlibacter alkalitolerans sp. nov., alkali-tolerant bacterium isolated from soil of ginseng.</title>
        <authorList>
            <person name="Lee D.H."/>
            <person name="Cha C.J."/>
        </authorList>
    </citation>
    <scope>NUCLEOTIDE SEQUENCE [LARGE SCALE GENOMIC DNA]</scope>
    <source>
        <strain evidence="1 2">KACC 19305</strain>
    </source>
</reference>
<name>A0ABS1JWQ8_9BURK</name>
<protein>
    <recommendedName>
        <fullName evidence="3">DUF4230 domain-containing protein</fullName>
    </recommendedName>
</protein>
<proteinExistence type="predicted"/>
<evidence type="ECO:0008006" key="3">
    <source>
        <dbReference type="Google" id="ProtNLM"/>
    </source>
</evidence>
<gene>
    <name evidence="1" type="ORF">JI746_26840</name>
</gene>